<dbReference type="PROSITE" id="PS50889">
    <property type="entry name" value="S4"/>
    <property type="match status" value="1"/>
</dbReference>
<dbReference type="InParanoid" id="G1XQG9"/>
<dbReference type="RefSeq" id="XP_011126731.1">
    <property type="nucleotide sequence ID" value="XM_011128429.1"/>
</dbReference>
<feature type="compositionally biased region" description="Basic and acidic residues" evidence="2">
    <location>
        <begin position="315"/>
        <end position="331"/>
    </location>
</feature>
<dbReference type="GO" id="GO:0003723">
    <property type="term" value="F:RNA binding"/>
    <property type="evidence" value="ECO:0007669"/>
    <property type="project" value="UniProtKB-KW"/>
</dbReference>
<feature type="region of interest" description="Disordered" evidence="2">
    <location>
        <begin position="315"/>
        <end position="381"/>
    </location>
</feature>
<dbReference type="EMBL" id="ADOT01000280">
    <property type="protein sequence ID" value="EGX44513.1"/>
    <property type="molecule type" value="Genomic_DNA"/>
</dbReference>
<evidence type="ECO:0000313" key="4">
    <source>
        <dbReference type="Proteomes" id="UP000008784"/>
    </source>
</evidence>
<keyword evidence="1" id="KW-0694">RNA-binding</keyword>
<dbReference type="HOGENOM" id="CLU_590469_0_0_1"/>
<evidence type="ECO:0000256" key="2">
    <source>
        <dbReference type="SAM" id="MobiDB-lite"/>
    </source>
</evidence>
<keyword evidence="4" id="KW-1185">Reference proteome</keyword>
<dbReference type="OMA" id="VIDIRIG"/>
<name>G1XQG9_ARTOA</name>
<evidence type="ECO:0000256" key="1">
    <source>
        <dbReference type="PROSITE-ProRule" id="PRU00182"/>
    </source>
</evidence>
<evidence type="ECO:0000313" key="3">
    <source>
        <dbReference type="EMBL" id="EGX44513.1"/>
    </source>
</evidence>
<feature type="region of interest" description="Disordered" evidence="2">
    <location>
        <begin position="109"/>
        <end position="151"/>
    </location>
</feature>
<dbReference type="Proteomes" id="UP000008784">
    <property type="component" value="Unassembled WGS sequence"/>
</dbReference>
<reference evidence="3 4" key="1">
    <citation type="journal article" date="2011" name="PLoS Pathog.">
        <title>Genomic and proteomic analyses of the fungus Arthrobotrys oligospora provide insights into nematode-trap formation.</title>
        <authorList>
            <person name="Yang J."/>
            <person name="Wang L."/>
            <person name="Ji X."/>
            <person name="Feng Y."/>
            <person name="Li X."/>
            <person name="Zou C."/>
            <person name="Xu J."/>
            <person name="Ren Y."/>
            <person name="Mi Q."/>
            <person name="Wu J."/>
            <person name="Liu S."/>
            <person name="Liu Y."/>
            <person name="Huang X."/>
            <person name="Wang H."/>
            <person name="Niu X."/>
            <person name="Li J."/>
            <person name="Liang L."/>
            <person name="Luo Y."/>
            <person name="Ji K."/>
            <person name="Zhou W."/>
            <person name="Yu Z."/>
            <person name="Li G."/>
            <person name="Liu Y."/>
            <person name="Li L."/>
            <person name="Qiao M."/>
            <person name="Feng L."/>
            <person name="Zhang K.-Q."/>
        </authorList>
    </citation>
    <scope>NUCLEOTIDE SEQUENCE [LARGE SCALE GENOMIC DNA]</scope>
    <source>
        <strain evidence="4">ATCC 24927 / CBS 115.81 / DSM 1491</strain>
    </source>
</reference>
<proteinExistence type="predicted"/>
<accession>G1XQG9</accession>
<protein>
    <submittedName>
        <fullName evidence="3">Uncharacterized protein</fullName>
    </submittedName>
</protein>
<feature type="compositionally biased region" description="Acidic residues" evidence="2">
    <location>
        <begin position="117"/>
        <end position="129"/>
    </location>
</feature>
<organism evidence="3 4">
    <name type="scientific">Arthrobotrys oligospora (strain ATCC 24927 / CBS 115.81 / DSM 1491)</name>
    <name type="common">Nematode-trapping fungus</name>
    <name type="synonym">Didymozoophaga oligospora</name>
    <dbReference type="NCBI Taxonomy" id="756982"/>
    <lineage>
        <taxon>Eukaryota</taxon>
        <taxon>Fungi</taxon>
        <taxon>Dikarya</taxon>
        <taxon>Ascomycota</taxon>
        <taxon>Pezizomycotina</taxon>
        <taxon>Orbiliomycetes</taxon>
        <taxon>Orbiliales</taxon>
        <taxon>Orbiliaceae</taxon>
        <taxon>Orbilia</taxon>
        <taxon>Orbilia oligospora</taxon>
    </lineage>
</organism>
<dbReference type="AlphaFoldDB" id="G1XQG9"/>
<comment type="caution">
    <text evidence="3">The sequence shown here is derived from an EMBL/GenBank/DDBJ whole genome shotgun (WGS) entry which is preliminary data.</text>
</comment>
<feature type="compositionally biased region" description="Acidic residues" evidence="2">
    <location>
        <begin position="332"/>
        <end position="342"/>
    </location>
</feature>
<sequence length="463" mass="52203">MGSTFTTGGFGALKAKYNTNYAPGKVGIVMPAFAAEICWFSMDFPSIQSAIDLVLSQNWFIDPLRLSFRVNGAPAAINTDVKPGDIIEIDGTTVHPYYRRKMDKIIEKRKRELEPPSSDDEEPMCEWDEDGLRGPTPPNSDGADGPWREPTYTFRQYRKMRRDEAKAKGRTSPHLVELYFKPMPSDLLKPRTHRPQLPFADRVGPKVSEMTRDEKKRLGMPPKFPRRKVKLRFHLVDFGERPIELMATNYEPLYIHFNILRRRLIRYKHIDAGDELDFIWPHLRWVPCGNTRVHSIRTDPTINTYACFVSKRRTEIGKPGKDDDDDGKGHDESDDTESEDSSPETGNPKTELPKAPPPTLLPGGWDPPNMDEESEKEANKELSSLWDIGTSATHAKLNDSNHDVQSPGNLIAFSNPGSPCPPTGAGSVSELSTIDHGSSMDIDIPPYITEDNEEGGKITIPYW</sequence>
<gene>
    <name evidence="3" type="ORF">AOL_s00188g181</name>
</gene>
<dbReference type="OrthoDB" id="5316282at2759"/>
<dbReference type="GeneID" id="22897627"/>
<feature type="region of interest" description="Disordered" evidence="2">
    <location>
        <begin position="418"/>
        <end position="463"/>
    </location>
</feature>